<comment type="similarity">
    <text evidence="1">Belongs to the ABC transporter superfamily.</text>
</comment>
<evidence type="ECO:0000256" key="4">
    <source>
        <dbReference type="ARBA" id="ARBA00022840"/>
    </source>
</evidence>
<dbReference type="PANTHER" id="PTHR43335:SF4">
    <property type="entry name" value="ABC TRANSPORTER, ATP-BINDING PROTEIN"/>
    <property type="match status" value="1"/>
</dbReference>
<gene>
    <name evidence="6" type="ORF">GA0074695_1770</name>
</gene>
<dbReference type="InterPro" id="IPR003593">
    <property type="entry name" value="AAA+_ATPase"/>
</dbReference>
<evidence type="ECO:0000256" key="1">
    <source>
        <dbReference type="ARBA" id="ARBA00005417"/>
    </source>
</evidence>
<dbReference type="SUPFAM" id="SSF52540">
    <property type="entry name" value="P-loop containing nucleoside triphosphate hydrolases"/>
    <property type="match status" value="1"/>
</dbReference>
<dbReference type="AlphaFoldDB" id="A0A1C4VTB2"/>
<accession>A0A1C4VTB2</accession>
<evidence type="ECO:0000259" key="5">
    <source>
        <dbReference type="PROSITE" id="PS50893"/>
    </source>
</evidence>
<dbReference type="Pfam" id="PF00005">
    <property type="entry name" value="ABC_tran"/>
    <property type="match status" value="1"/>
</dbReference>
<keyword evidence="4" id="KW-0067">ATP-binding</keyword>
<organism evidence="6 7">
    <name type="scientific">Micromonospora viridifaciens</name>
    <dbReference type="NCBI Taxonomy" id="1881"/>
    <lineage>
        <taxon>Bacteria</taxon>
        <taxon>Bacillati</taxon>
        <taxon>Actinomycetota</taxon>
        <taxon>Actinomycetes</taxon>
        <taxon>Micromonosporales</taxon>
        <taxon>Micromonosporaceae</taxon>
        <taxon>Micromonospora</taxon>
    </lineage>
</organism>
<dbReference type="PROSITE" id="PS50893">
    <property type="entry name" value="ABC_TRANSPORTER_2"/>
    <property type="match status" value="1"/>
</dbReference>
<evidence type="ECO:0000313" key="7">
    <source>
        <dbReference type="Proteomes" id="UP000198242"/>
    </source>
</evidence>
<reference evidence="7" key="1">
    <citation type="submission" date="2016-06" db="EMBL/GenBank/DDBJ databases">
        <authorList>
            <person name="Varghese N."/>
            <person name="Submissions Spin"/>
        </authorList>
    </citation>
    <scope>NUCLEOTIDE SEQUENCE [LARGE SCALE GENOMIC DNA]</scope>
    <source>
        <strain evidence="7">DSM 43909</strain>
    </source>
</reference>
<evidence type="ECO:0000256" key="3">
    <source>
        <dbReference type="ARBA" id="ARBA00022741"/>
    </source>
</evidence>
<feature type="domain" description="ABC transporter" evidence="5">
    <location>
        <begin position="1"/>
        <end position="206"/>
    </location>
</feature>
<dbReference type="SMART" id="SM00382">
    <property type="entry name" value="AAA"/>
    <property type="match status" value="1"/>
</dbReference>
<dbReference type="EMBL" id="LT607411">
    <property type="protein sequence ID" value="SCE87207.1"/>
    <property type="molecule type" value="Genomic_DNA"/>
</dbReference>
<name>A0A1C4VTB2_MICVI</name>
<evidence type="ECO:0000313" key="6">
    <source>
        <dbReference type="EMBL" id="SCE87207.1"/>
    </source>
</evidence>
<dbReference type="PROSITE" id="PS00211">
    <property type="entry name" value="ABC_TRANSPORTER_1"/>
    <property type="match status" value="1"/>
</dbReference>
<keyword evidence="2" id="KW-0813">Transport</keyword>
<dbReference type="Gene3D" id="3.40.50.300">
    <property type="entry name" value="P-loop containing nucleotide triphosphate hydrolases"/>
    <property type="match status" value="1"/>
</dbReference>
<dbReference type="PANTHER" id="PTHR43335">
    <property type="entry name" value="ABC TRANSPORTER, ATP-BINDING PROTEIN"/>
    <property type="match status" value="1"/>
</dbReference>
<proteinExistence type="inferred from homology"/>
<protein>
    <submittedName>
        <fullName evidence="6">ABC transporter</fullName>
    </submittedName>
</protein>
<keyword evidence="7" id="KW-1185">Reference proteome</keyword>
<dbReference type="GO" id="GO:0005524">
    <property type="term" value="F:ATP binding"/>
    <property type="evidence" value="ECO:0007669"/>
    <property type="project" value="UniProtKB-KW"/>
</dbReference>
<dbReference type="InterPro" id="IPR003439">
    <property type="entry name" value="ABC_transporter-like_ATP-bd"/>
</dbReference>
<dbReference type="InterPro" id="IPR027417">
    <property type="entry name" value="P-loop_NTPase"/>
</dbReference>
<sequence>MTFGARPVLQDVDLTVTVGTALCLTGENGAGKTTLLRCVTGLVEPDAGTVRVFGQRPDETATFWRRVATTVEQPSWYAGLTVREHVELVRLASGADPGDGRIDHLFTALGLHPLADSTPDTLSSGQRQRLLLAVVLSRPSGLLVLDEPEQRLDAGIRQVVAGQLRDYLDAGGSILMASHDPSLVAAVGCPVLALDTASAPSTSGAP</sequence>
<dbReference type="Proteomes" id="UP000198242">
    <property type="component" value="Chromosome I"/>
</dbReference>
<dbReference type="InterPro" id="IPR017871">
    <property type="entry name" value="ABC_transporter-like_CS"/>
</dbReference>
<evidence type="ECO:0000256" key="2">
    <source>
        <dbReference type="ARBA" id="ARBA00022448"/>
    </source>
</evidence>
<keyword evidence="3" id="KW-0547">Nucleotide-binding</keyword>
<dbReference type="GO" id="GO:0016887">
    <property type="term" value="F:ATP hydrolysis activity"/>
    <property type="evidence" value="ECO:0007669"/>
    <property type="project" value="InterPro"/>
</dbReference>